<dbReference type="SUPFAM" id="SSF53098">
    <property type="entry name" value="Ribonuclease H-like"/>
    <property type="match status" value="1"/>
</dbReference>
<gene>
    <name evidence="2" type="ORF">CLV48_102380</name>
</gene>
<dbReference type="AlphaFoldDB" id="A0A2P8EAQ7"/>
<dbReference type="GO" id="GO:0003676">
    <property type="term" value="F:nucleic acid binding"/>
    <property type="evidence" value="ECO:0007669"/>
    <property type="project" value="InterPro"/>
</dbReference>
<reference evidence="2 3" key="1">
    <citation type="submission" date="2018-03" db="EMBL/GenBank/DDBJ databases">
        <title>Genomic Encyclopedia of Archaeal and Bacterial Type Strains, Phase II (KMG-II): from individual species to whole genera.</title>
        <authorList>
            <person name="Goeker M."/>
        </authorList>
    </citation>
    <scope>NUCLEOTIDE SEQUENCE [LARGE SCALE GENOMIC DNA]</scope>
    <source>
        <strain evidence="2 3">DSM 28057</strain>
    </source>
</reference>
<dbReference type="Proteomes" id="UP000240708">
    <property type="component" value="Unassembled WGS sequence"/>
</dbReference>
<feature type="domain" description="3'-5' exoribonuclease Rv2179c-like" evidence="1">
    <location>
        <begin position="5"/>
        <end position="176"/>
    </location>
</feature>
<dbReference type="Pfam" id="PF16473">
    <property type="entry name" value="Rv2179c-like"/>
    <property type="match status" value="1"/>
</dbReference>
<dbReference type="InterPro" id="IPR033390">
    <property type="entry name" value="Rv2179c-like"/>
</dbReference>
<keyword evidence="3" id="KW-1185">Reference proteome</keyword>
<evidence type="ECO:0000313" key="2">
    <source>
        <dbReference type="EMBL" id="PSL06563.1"/>
    </source>
</evidence>
<dbReference type="InterPro" id="IPR036397">
    <property type="entry name" value="RNaseH_sf"/>
</dbReference>
<dbReference type="InterPro" id="IPR012337">
    <property type="entry name" value="RNaseH-like_sf"/>
</dbReference>
<dbReference type="RefSeq" id="WP_106566482.1">
    <property type="nucleotide sequence ID" value="NZ_PYGF01000002.1"/>
</dbReference>
<evidence type="ECO:0000259" key="1">
    <source>
        <dbReference type="Pfam" id="PF16473"/>
    </source>
</evidence>
<dbReference type="Gene3D" id="3.30.420.10">
    <property type="entry name" value="Ribonuclease H-like superfamily/Ribonuclease H"/>
    <property type="match status" value="1"/>
</dbReference>
<dbReference type="EMBL" id="PYGF01000002">
    <property type="protein sequence ID" value="PSL06563.1"/>
    <property type="molecule type" value="Genomic_DNA"/>
</dbReference>
<organism evidence="2 3">
    <name type="scientific">Cecembia rubra</name>
    <dbReference type="NCBI Taxonomy" id="1485585"/>
    <lineage>
        <taxon>Bacteria</taxon>
        <taxon>Pseudomonadati</taxon>
        <taxon>Bacteroidota</taxon>
        <taxon>Cytophagia</taxon>
        <taxon>Cytophagales</taxon>
        <taxon>Cyclobacteriaceae</taxon>
        <taxon>Cecembia</taxon>
    </lineage>
</organism>
<protein>
    <submittedName>
        <fullName evidence="2">Uncharacterized protein DUF5051</fullName>
    </submittedName>
</protein>
<name>A0A2P8EAQ7_9BACT</name>
<comment type="caution">
    <text evidence="2">The sequence shown here is derived from an EMBL/GenBank/DDBJ whole genome shotgun (WGS) entry which is preliminary data.</text>
</comment>
<sequence length="184" mass="21288">MKYQKNIMVDIETFGTGERALIISIAMVPFHMEYKTLDVPNFRANVSIQSGLDAGLQIDESTLLWWIDQDREVLKCNLVDPRPLKVVLAELSLWYMRHFDQDTLVWGNGPSFDNAILSAAFKSVGSVAPWKHYNERCVRTYLHGWRPILQERVKFLGSKHLPVADAQHQIRCIKYVYQQNNVLP</sequence>
<dbReference type="OrthoDB" id="256590at2"/>
<accession>A0A2P8EAQ7</accession>
<proteinExistence type="predicted"/>
<evidence type="ECO:0000313" key="3">
    <source>
        <dbReference type="Proteomes" id="UP000240708"/>
    </source>
</evidence>